<protein>
    <submittedName>
        <fullName evidence="1">Uncharacterized protein</fullName>
    </submittedName>
</protein>
<dbReference type="EMBL" id="FTNO01000001">
    <property type="protein sequence ID" value="SIQ83085.1"/>
    <property type="molecule type" value="Genomic_DNA"/>
</dbReference>
<dbReference type="Proteomes" id="UP000186914">
    <property type="component" value="Unassembled WGS sequence"/>
</dbReference>
<dbReference type="AlphaFoldDB" id="A0A1N6VZ92"/>
<organism evidence="1 2">
    <name type="scientific">Haladaptatus litoreus</name>
    <dbReference type="NCBI Taxonomy" id="553468"/>
    <lineage>
        <taxon>Archaea</taxon>
        <taxon>Methanobacteriati</taxon>
        <taxon>Methanobacteriota</taxon>
        <taxon>Stenosarchaea group</taxon>
        <taxon>Halobacteria</taxon>
        <taxon>Halobacteriales</taxon>
        <taxon>Haladaptataceae</taxon>
        <taxon>Haladaptatus</taxon>
    </lineage>
</organism>
<evidence type="ECO:0000313" key="1">
    <source>
        <dbReference type="EMBL" id="SIQ83085.1"/>
    </source>
</evidence>
<sequence length="42" mass="4879">MFVTNDPDQPKAGARGGKRFIPIETLTTDRETFRCYNWMGEE</sequence>
<gene>
    <name evidence="1" type="ORF">SAMN05421858_0541</name>
</gene>
<reference evidence="2" key="1">
    <citation type="submission" date="2017-01" db="EMBL/GenBank/DDBJ databases">
        <authorList>
            <person name="Varghese N."/>
            <person name="Submissions S."/>
        </authorList>
    </citation>
    <scope>NUCLEOTIDE SEQUENCE [LARGE SCALE GENOMIC DNA]</scope>
    <source>
        <strain evidence="2">CGMCC 1.7737</strain>
    </source>
</reference>
<evidence type="ECO:0000313" key="2">
    <source>
        <dbReference type="Proteomes" id="UP000186914"/>
    </source>
</evidence>
<name>A0A1N6VZ92_9EURY</name>
<proteinExistence type="predicted"/>
<keyword evidence="2" id="KW-1185">Reference proteome</keyword>
<dbReference type="RefSeq" id="WP_281247653.1">
    <property type="nucleotide sequence ID" value="NZ_FTNO01000001.1"/>
</dbReference>
<accession>A0A1N6VZ92</accession>